<reference evidence="2 3" key="1">
    <citation type="submission" date="2021-04" db="EMBL/GenBank/DDBJ databases">
        <authorList>
            <person name="De Guttry C."/>
            <person name="Zahm M."/>
            <person name="Klopp C."/>
            <person name="Cabau C."/>
            <person name="Louis A."/>
            <person name="Berthelot C."/>
            <person name="Parey E."/>
            <person name="Roest Crollius H."/>
            <person name="Montfort J."/>
            <person name="Robinson-Rechavi M."/>
            <person name="Bucao C."/>
            <person name="Bouchez O."/>
            <person name="Gislard M."/>
            <person name="Lluch J."/>
            <person name="Milhes M."/>
            <person name="Lampietro C."/>
            <person name="Lopez Roques C."/>
            <person name="Donnadieu C."/>
            <person name="Braasch I."/>
            <person name="Desvignes T."/>
            <person name="Postlethwait J."/>
            <person name="Bobe J."/>
            <person name="Wedekind C."/>
            <person name="Guiguen Y."/>
        </authorList>
    </citation>
    <scope>NUCLEOTIDE SEQUENCE [LARGE SCALE GENOMIC DNA]</scope>
    <source>
        <strain evidence="2">Cs_M1</strain>
        <tissue evidence="2">Blood</tissue>
    </source>
</reference>
<dbReference type="Proteomes" id="UP001356427">
    <property type="component" value="Unassembled WGS sequence"/>
</dbReference>
<dbReference type="AlphaFoldDB" id="A0AAN8LJ53"/>
<comment type="caution">
    <text evidence="2">The sequence shown here is derived from an EMBL/GenBank/DDBJ whole genome shotgun (WGS) entry which is preliminary data.</text>
</comment>
<protein>
    <submittedName>
        <fullName evidence="2">Uncharacterized protein</fullName>
    </submittedName>
</protein>
<evidence type="ECO:0000256" key="1">
    <source>
        <dbReference type="SAM" id="MobiDB-lite"/>
    </source>
</evidence>
<keyword evidence="3" id="KW-1185">Reference proteome</keyword>
<sequence>MLLPMKAVTRHSGTEHTRKPPSQPTRDRTRPRSCMPVVAMTSSPPSLSSMAVTTALWLFSMELTRAENTFWLSRTSLRHEF</sequence>
<proteinExistence type="predicted"/>
<name>A0AAN8LJ53_9TELE</name>
<dbReference type="EMBL" id="JAGTTL010000015">
    <property type="protein sequence ID" value="KAK6312465.1"/>
    <property type="molecule type" value="Genomic_DNA"/>
</dbReference>
<gene>
    <name evidence="2" type="ORF">J4Q44_G00181290</name>
</gene>
<organism evidence="2 3">
    <name type="scientific">Coregonus suidteri</name>
    <dbReference type="NCBI Taxonomy" id="861788"/>
    <lineage>
        <taxon>Eukaryota</taxon>
        <taxon>Metazoa</taxon>
        <taxon>Chordata</taxon>
        <taxon>Craniata</taxon>
        <taxon>Vertebrata</taxon>
        <taxon>Euteleostomi</taxon>
        <taxon>Actinopterygii</taxon>
        <taxon>Neopterygii</taxon>
        <taxon>Teleostei</taxon>
        <taxon>Protacanthopterygii</taxon>
        <taxon>Salmoniformes</taxon>
        <taxon>Salmonidae</taxon>
        <taxon>Coregoninae</taxon>
        <taxon>Coregonus</taxon>
    </lineage>
</organism>
<accession>A0AAN8LJ53</accession>
<evidence type="ECO:0000313" key="2">
    <source>
        <dbReference type="EMBL" id="KAK6312465.1"/>
    </source>
</evidence>
<evidence type="ECO:0000313" key="3">
    <source>
        <dbReference type="Proteomes" id="UP001356427"/>
    </source>
</evidence>
<feature type="region of interest" description="Disordered" evidence="1">
    <location>
        <begin position="1"/>
        <end position="32"/>
    </location>
</feature>